<evidence type="ECO:0000259" key="1">
    <source>
        <dbReference type="Pfam" id="PF10040"/>
    </source>
</evidence>
<gene>
    <name evidence="2" type="ORF">GWK41_06185</name>
</gene>
<accession>A0ABS1GIE4</accession>
<proteinExistence type="predicted"/>
<dbReference type="EMBL" id="JAACYA010000002">
    <property type="protein sequence ID" value="MBK3332651.1"/>
    <property type="molecule type" value="Genomic_DNA"/>
</dbReference>
<comment type="caution">
    <text evidence="2">The sequence shown here is derived from an EMBL/GenBank/DDBJ whole genome shotgun (WGS) entry which is preliminary data.</text>
</comment>
<evidence type="ECO:0000313" key="2">
    <source>
        <dbReference type="EMBL" id="MBK3332651.1"/>
    </source>
</evidence>
<sequence>MVNFQFSTLRYSFRVLNDFKTPYFLGSAFRGVMGRKLKKTVCIKPFEECSRCEFNRTCPYTVIFETEQFLNQPSKYVMRPPYEKKELKEGEELQLEITLLGETSDYWEFITASFSGVINLGKERYIKLHGVEYLHPLQQKYYPVKSSIPRFDAYPFFELVTGKESLIIQIYPTSIKVKNNFVKASDFDKEIFIKSVVSRISKVAYSYGIKEDRIFVDKGRFEITHSRLNPSPMKRWSNRKGKHMTIPAFEGYIKLEGDLSQIYPLLSLIEVINLGKSVSFGLGRVEIIS</sequence>
<protein>
    <submittedName>
        <fullName evidence="2">CRISPR system precrRNA processing endoribonuclease RAMP protein Cas6</fullName>
    </submittedName>
</protein>
<evidence type="ECO:0000313" key="3">
    <source>
        <dbReference type="Proteomes" id="UP000772812"/>
    </source>
</evidence>
<dbReference type="RefSeq" id="WP_200674071.1">
    <property type="nucleotide sequence ID" value="NZ_JAACYA010000002.1"/>
</dbReference>
<dbReference type="InterPro" id="IPR019267">
    <property type="entry name" value="CRISPR-assoc_Cas6_C"/>
</dbReference>
<keyword evidence="3" id="KW-1185">Reference proteome</keyword>
<dbReference type="Pfam" id="PF10040">
    <property type="entry name" value="CRISPR_Cas6"/>
    <property type="match status" value="1"/>
</dbReference>
<dbReference type="Proteomes" id="UP000772812">
    <property type="component" value="Unassembled WGS sequence"/>
</dbReference>
<organism evidence="2 3">
    <name type="scientific">Persephonella atlantica</name>
    <dbReference type="NCBI Taxonomy" id="2699429"/>
    <lineage>
        <taxon>Bacteria</taxon>
        <taxon>Pseudomonadati</taxon>
        <taxon>Aquificota</taxon>
        <taxon>Aquificia</taxon>
        <taxon>Aquificales</taxon>
        <taxon>Hydrogenothermaceae</taxon>
        <taxon>Persephonella</taxon>
    </lineage>
</organism>
<name>A0ABS1GIE4_9AQUI</name>
<feature type="domain" description="CRISPR-associated protein Cas6 C-terminal" evidence="1">
    <location>
        <begin position="171"/>
        <end position="285"/>
    </location>
</feature>
<reference evidence="2 3" key="1">
    <citation type="journal article" date="2021" name="Syst. Appl. Microbiol.">
        <title>Persephonella atlantica sp. nov.: How to adapt to physico-chemical gradients in high temperature hydrothermal habitats.</title>
        <authorList>
            <person name="Francois D.X."/>
            <person name="Godfroy A."/>
            <person name="Mathien C."/>
            <person name="Aube J."/>
            <person name="Cathalot C."/>
            <person name="Lesongeur F."/>
            <person name="L'Haridon S."/>
            <person name="Philippon X."/>
            <person name="Roussel E.G."/>
        </authorList>
    </citation>
    <scope>NUCLEOTIDE SEQUENCE [LARGE SCALE GENOMIC DNA]</scope>
    <source>
        <strain evidence="2 3">MO1340</strain>
    </source>
</reference>